<evidence type="ECO:0000256" key="1">
    <source>
        <dbReference type="SAM" id="MobiDB-lite"/>
    </source>
</evidence>
<accession>A0AAD9L1W1</accession>
<evidence type="ECO:0000259" key="2">
    <source>
        <dbReference type="PROSITE" id="PS50940"/>
    </source>
</evidence>
<feature type="compositionally biased region" description="Basic and acidic residues" evidence="1">
    <location>
        <begin position="34"/>
        <end position="51"/>
    </location>
</feature>
<evidence type="ECO:0000313" key="3">
    <source>
        <dbReference type="EMBL" id="KAK2181833.1"/>
    </source>
</evidence>
<dbReference type="Proteomes" id="UP001209878">
    <property type="component" value="Unassembled WGS sequence"/>
</dbReference>
<dbReference type="AlphaFoldDB" id="A0AAD9L1W1"/>
<dbReference type="Gene3D" id="2.170.140.10">
    <property type="entry name" value="Chitin binding domain"/>
    <property type="match status" value="1"/>
</dbReference>
<reference evidence="3" key="1">
    <citation type="journal article" date="2023" name="Mol. Biol. Evol.">
        <title>Third-Generation Sequencing Reveals the Adaptive Role of the Epigenome in Three Deep-Sea Polychaetes.</title>
        <authorList>
            <person name="Perez M."/>
            <person name="Aroh O."/>
            <person name="Sun Y."/>
            <person name="Lan Y."/>
            <person name="Juniper S.K."/>
            <person name="Young C.R."/>
            <person name="Angers B."/>
            <person name="Qian P.Y."/>
        </authorList>
    </citation>
    <scope>NUCLEOTIDE SEQUENCE</scope>
    <source>
        <strain evidence="3">R07B-5</strain>
    </source>
</reference>
<dbReference type="SUPFAM" id="SSF57625">
    <property type="entry name" value="Invertebrate chitin-binding proteins"/>
    <property type="match status" value="1"/>
</dbReference>
<protein>
    <recommendedName>
        <fullName evidence="2">Chitin-binding type-2 domain-containing protein</fullName>
    </recommendedName>
</protein>
<dbReference type="EMBL" id="JAODUO010000378">
    <property type="protein sequence ID" value="KAK2181833.1"/>
    <property type="molecule type" value="Genomic_DNA"/>
</dbReference>
<comment type="caution">
    <text evidence="3">The sequence shown here is derived from an EMBL/GenBank/DDBJ whole genome shotgun (WGS) entry which is preliminary data.</text>
</comment>
<dbReference type="InterPro" id="IPR002557">
    <property type="entry name" value="Chitin-bd_dom"/>
</dbReference>
<dbReference type="InterPro" id="IPR036508">
    <property type="entry name" value="Chitin-bd_dom_sf"/>
</dbReference>
<dbReference type="Pfam" id="PF01607">
    <property type="entry name" value="CBM_14"/>
    <property type="match status" value="1"/>
</dbReference>
<proteinExistence type="predicted"/>
<feature type="region of interest" description="Disordered" evidence="1">
    <location>
        <begin position="19"/>
        <end position="81"/>
    </location>
</feature>
<organism evidence="3 4">
    <name type="scientific">Ridgeia piscesae</name>
    <name type="common">Tubeworm</name>
    <dbReference type="NCBI Taxonomy" id="27915"/>
    <lineage>
        <taxon>Eukaryota</taxon>
        <taxon>Metazoa</taxon>
        <taxon>Spiralia</taxon>
        <taxon>Lophotrochozoa</taxon>
        <taxon>Annelida</taxon>
        <taxon>Polychaeta</taxon>
        <taxon>Sedentaria</taxon>
        <taxon>Canalipalpata</taxon>
        <taxon>Sabellida</taxon>
        <taxon>Siboglinidae</taxon>
        <taxon>Ridgeia</taxon>
    </lineage>
</organism>
<evidence type="ECO:0000313" key="4">
    <source>
        <dbReference type="Proteomes" id="UP001209878"/>
    </source>
</evidence>
<name>A0AAD9L1W1_RIDPI</name>
<dbReference type="PROSITE" id="PS50940">
    <property type="entry name" value="CHIT_BIND_II"/>
    <property type="match status" value="1"/>
</dbReference>
<feature type="compositionally biased region" description="Basic and acidic residues" evidence="1">
    <location>
        <begin position="64"/>
        <end position="76"/>
    </location>
</feature>
<dbReference type="GO" id="GO:0008061">
    <property type="term" value="F:chitin binding"/>
    <property type="evidence" value="ECO:0007669"/>
    <property type="project" value="InterPro"/>
</dbReference>
<feature type="compositionally biased region" description="Polar residues" evidence="1">
    <location>
        <begin position="53"/>
        <end position="63"/>
    </location>
</feature>
<keyword evidence="4" id="KW-1185">Reference proteome</keyword>
<gene>
    <name evidence="3" type="ORF">NP493_380g02025</name>
</gene>
<feature type="domain" description="Chitin-binding type-2" evidence="2">
    <location>
        <begin position="88"/>
        <end position="144"/>
    </location>
</feature>
<sequence>MVVVFHCCPRYYDSRRQERRHYEDDNAGVSDRWGQVDRKDTNNRWDSRKNEAPSMTSHPAQSSDFRHKEYRSDDRTAAMTSRRSTRQGFRCSYPGLYADPSSCAAYFICVRHGGRWFNFRLRCPSGFAYKSSTSGCGRDVSCIH</sequence>
<dbReference type="GO" id="GO:0005576">
    <property type="term" value="C:extracellular region"/>
    <property type="evidence" value="ECO:0007669"/>
    <property type="project" value="InterPro"/>
</dbReference>